<dbReference type="OrthoDB" id="905812at2"/>
<dbReference type="Gene3D" id="2.60.40.1120">
    <property type="entry name" value="Carboxypeptidase-like, regulatory domain"/>
    <property type="match status" value="1"/>
</dbReference>
<dbReference type="Pfam" id="PF14905">
    <property type="entry name" value="OMP_b-brl_3"/>
    <property type="match status" value="1"/>
</dbReference>
<dbReference type="InterPro" id="IPR036942">
    <property type="entry name" value="Beta-barrel_TonB_sf"/>
</dbReference>
<evidence type="ECO:0000313" key="7">
    <source>
        <dbReference type="EMBL" id="OZC01748.1"/>
    </source>
</evidence>
<protein>
    <recommendedName>
        <fullName evidence="6">Outer membrane protein beta-barrel domain-containing protein</fullName>
    </recommendedName>
</protein>
<evidence type="ECO:0000256" key="3">
    <source>
        <dbReference type="ARBA" id="ARBA00023237"/>
    </source>
</evidence>
<keyword evidence="5" id="KW-0732">Signal</keyword>
<dbReference type="SUPFAM" id="SSF56935">
    <property type="entry name" value="Porins"/>
    <property type="match status" value="1"/>
</dbReference>
<dbReference type="GO" id="GO:0009279">
    <property type="term" value="C:cell outer membrane"/>
    <property type="evidence" value="ECO:0007669"/>
    <property type="project" value="UniProtKB-SubCell"/>
</dbReference>
<organism evidence="7 8">
    <name type="scientific">Rubricoccus marinus</name>
    <dbReference type="NCBI Taxonomy" id="716817"/>
    <lineage>
        <taxon>Bacteria</taxon>
        <taxon>Pseudomonadati</taxon>
        <taxon>Rhodothermota</taxon>
        <taxon>Rhodothermia</taxon>
        <taxon>Rhodothermales</taxon>
        <taxon>Rubricoccaceae</taxon>
        <taxon>Rubricoccus</taxon>
    </lineage>
</organism>
<feature type="chain" id="PRO_5012266321" description="Outer membrane protein beta-barrel domain-containing protein" evidence="5">
    <location>
        <begin position="24"/>
        <end position="855"/>
    </location>
</feature>
<feature type="compositionally biased region" description="Low complexity" evidence="4">
    <location>
        <begin position="831"/>
        <end position="846"/>
    </location>
</feature>
<accession>A0A259TW19</accession>
<dbReference type="SUPFAM" id="SSF49464">
    <property type="entry name" value="Carboxypeptidase regulatory domain-like"/>
    <property type="match status" value="1"/>
</dbReference>
<feature type="region of interest" description="Disordered" evidence="4">
    <location>
        <begin position="386"/>
        <end position="416"/>
    </location>
</feature>
<dbReference type="AlphaFoldDB" id="A0A259TW19"/>
<evidence type="ECO:0000256" key="5">
    <source>
        <dbReference type="SAM" id="SignalP"/>
    </source>
</evidence>
<dbReference type="EMBL" id="MQWB01000001">
    <property type="protein sequence ID" value="OZC01748.1"/>
    <property type="molecule type" value="Genomic_DNA"/>
</dbReference>
<feature type="domain" description="Outer membrane protein beta-barrel" evidence="6">
    <location>
        <begin position="417"/>
        <end position="829"/>
    </location>
</feature>
<evidence type="ECO:0000256" key="1">
    <source>
        <dbReference type="ARBA" id="ARBA00004442"/>
    </source>
</evidence>
<gene>
    <name evidence="7" type="ORF">BSZ36_01350</name>
</gene>
<dbReference type="InterPro" id="IPR037066">
    <property type="entry name" value="Plug_dom_sf"/>
</dbReference>
<evidence type="ECO:0000256" key="2">
    <source>
        <dbReference type="ARBA" id="ARBA00023136"/>
    </source>
</evidence>
<sequence length="855" mass="90890">MSLFLRTLALGLLAAVSAPEALAQMGGMGAPLVGTVVDGSTGESIVGANVTIYQNDAFLTGAATDLDGRFEIGLRPGTYRVRFSFVGYTTIEQEDVAVSAGPTDLGVIQMAPDAALLGEAQVTAQREFVEQQADRTVYNVQEQAVTAGGSALETLQTLPSLEVDTDGNVSLRGNQNVAIQINGRPVPVTGAFLAALLRQIPADKVNSVEVIPNPSAKYEPDGMGGIINIKLAEGTDRGLSGGLTLGGGTEPSGNVGANVSYQQGAWDLNAQYGFRYDERQTLSESSLLLRNASGETVTNRNQNGESGNRNTSHFLNGSANYTFFEGADLTFEGSLGLRNGVNDGFTSFDYLTGGTADSQRLNDSNSDGFNGDAALVFRRKFVGGGGGSQAASGGGPGGPGGMRGGFGGPRGGGGTTSDHELAVEARYTANQNDDLGCFADAFGTVAGSDTGECFALTNGLAARQRQNSDQSNDEASFQVDYTRPLGALKLEVGGKGTAEWVASDRTYERATGGDFEIDPGQTNAFDYDRQIAAVYLQGARPVGPIQVQAGVRAEYAKRNFDLLTEVPVTPGIPTVDEDLASQSYTSLFPSVFLSYPLAQGSLVKGSYTRRINRPRTFSLNPFPSFEDTTFVRVGNPALKPEYTDSFELGFTYKYFLTVAPFYRRTTDAISRQVFTDPVTGNRTFTQVNFATQDSYGSDVTLLAQLGPLRGFLSGSVYQEVTTGEGENESARGLTWSARTSVQAKLREGTDLQFFLFYRGPSNIVGGSREGFGFSTLGLNQKLSDRLSLSARLNDVFSTARFQFSTDTEFSQTSSVFDPNIQQVSATLTYTFGSGPQRRQPQQQPQGDMGGDGFGI</sequence>
<keyword evidence="3" id="KW-0998">Cell outer membrane</keyword>
<keyword evidence="8" id="KW-1185">Reference proteome</keyword>
<comment type="subcellular location">
    <subcellularLocation>
        <location evidence="1">Cell outer membrane</location>
    </subcellularLocation>
</comment>
<feature type="region of interest" description="Disordered" evidence="4">
    <location>
        <begin position="831"/>
        <end position="855"/>
    </location>
</feature>
<name>A0A259TW19_9BACT</name>
<evidence type="ECO:0000256" key="4">
    <source>
        <dbReference type="SAM" id="MobiDB-lite"/>
    </source>
</evidence>
<dbReference type="InterPro" id="IPR008969">
    <property type="entry name" value="CarboxyPept-like_regulatory"/>
</dbReference>
<feature type="signal peptide" evidence="5">
    <location>
        <begin position="1"/>
        <end position="23"/>
    </location>
</feature>
<dbReference type="Gene3D" id="2.40.170.20">
    <property type="entry name" value="TonB-dependent receptor, beta-barrel domain"/>
    <property type="match status" value="1"/>
</dbReference>
<reference evidence="7 8" key="1">
    <citation type="submission" date="2016-11" db="EMBL/GenBank/DDBJ databases">
        <title>Study of marine rhodopsin-containing bacteria.</title>
        <authorList>
            <person name="Yoshizawa S."/>
            <person name="Kumagai Y."/>
            <person name="Kogure K."/>
        </authorList>
    </citation>
    <scope>NUCLEOTIDE SEQUENCE [LARGE SCALE GENOMIC DNA]</scope>
    <source>
        <strain evidence="7 8">SG-29</strain>
    </source>
</reference>
<dbReference type="PANTHER" id="PTHR40980">
    <property type="entry name" value="PLUG DOMAIN-CONTAINING PROTEIN"/>
    <property type="match status" value="1"/>
</dbReference>
<dbReference type="RefSeq" id="WP_094545367.1">
    <property type="nucleotide sequence ID" value="NZ_MQWB01000001.1"/>
</dbReference>
<dbReference type="PANTHER" id="PTHR40980:SF4">
    <property type="entry name" value="TONB-DEPENDENT RECEPTOR-LIKE BETA-BARREL DOMAIN-CONTAINING PROTEIN"/>
    <property type="match status" value="1"/>
</dbReference>
<proteinExistence type="predicted"/>
<dbReference type="InterPro" id="IPR041700">
    <property type="entry name" value="OMP_b-brl_3"/>
</dbReference>
<keyword evidence="2" id="KW-0472">Membrane</keyword>
<evidence type="ECO:0000259" key="6">
    <source>
        <dbReference type="Pfam" id="PF14905"/>
    </source>
</evidence>
<evidence type="ECO:0000313" key="8">
    <source>
        <dbReference type="Proteomes" id="UP000216446"/>
    </source>
</evidence>
<dbReference type="Gene3D" id="2.170.130.10">
    <property type="entry name" value="TonB-dependent receptor, plug domain"/>
    <property type="match status" value="1"/>
</dbReference>
<feature type="compositionally biased region" description="Gly residues" evidence="4">
    <location>
        <begin position="386"/>
        <end position="415"/>
    </location>
</feature>
<dbReference type="Pfam" id="PF13620">
    <property type="entry name" value="CarboxypepD_reg"/>
    <property type="match status" value="1"/>
</dbReference>
<comment type="caution">
    <text evidence="7">The sequence shown here is derived from an EMBL/GenBank/DDBJ whole genome shotgun (WGS) entry which is preliminary data.</text>
</comment>
<dbReference type="Proteomes" id="UP000216446">
    <property type="component" value="Unassembled WGS sequence"/>
</dbReference>
<dbReference type="InParanoid" id="A0A259TW19"/>